<comment type="caution">
    <text evidence="10">The sequence shown here is derived from an EMBL/GenBank/DDBJ whole genome shotgun (WGS) entry which is preliminary data.</text>
</comment>
<comment type="subcellular location">
    <subcellularLocation>
        <location evidence="1">Nucleus</location>
    </subcellularLocation>
</comment>
<evidence type="ECO:0000256" key="9">
    <source>
        <dbReference type="SAM" id="MobiDB-lite"/>
    </source>
</evidence>
<dbReference type="EMBL" id="CANTFL010000386">
    <property type="protein sequence ID" value="CAI5721574.1"/>
    <property type="molecule type" value="Genomic_DNA"/>
</dbReference>
<dbReference type="PANTHER" id="PTHR31633:SF1">
    <property type="entry name" value="H_ACA RIBONUCLEOPROTEIN COMPLEX NON-CORE SUBUNIT NAF1"/>
    <property type="match status" value="1"/>
</dbReference>
<keyword evidence="7" id="KW-0694">RNA-binding</keyword>
<dbReference type="GO" id="GO:0003723">
    <property type="term" value="F:RNA binding"/>
    <property type="evidence" value="ECO:0007669"/>
    <property type="project" value="UniProtKB-KW"/>
</dbReference>
<protein>
    <recommendedName>
        <fullName evidence="3">H/ACA ribonucleoprotein complex non-core subunit NAF1</fullName>
    </recommendedName>
</protein>
<dbReference type="GO" id="GO:0005732">
    <property type="term" value="C:sno(s)RNA-containing ribonucleoprotein complex"/>
    <property type="evidence" value="ECO:0007669"/>
    <property type="project" value="InterPro"/>
</dbReference>
<dbReference type="SUPFAM" id="SSF50447">
    <property type="entry name" value="Translation proteins"/>
    <property type="match status" value="1"/>
</dbReference>
<evidence type="ECO:0000256" key="2">
    <source>
        <dbReference type="ARBA" id="ARBA00009801"/>
    </source>
</evidence>
<evidence type="ECO:0000256" key="3">
    <source>
        <dbReference type="ARBA" id="ARBA00021438"/>
    </source>
</evidence>
<reference evidence="10" key="1">
    <citation type="submission" date="2022-12" db="EMBL/GenBank/DDBJ databases">
        <authorList>
            <person name="Webb A."/>
        </authorList>
    </citation>
    <scope>NUCLEOTIDE SEQUENCE</scope>
    <source>
        <strain evidence="10">Hp1</strain>
    </source>
</reference>
<dbReference type="GO" id="GO:0001522">
    <property type="term" value="P:pseudouridine synthesis"/>
    <property type="evidence" value="ECO:0007669"/>
    <property type="project" value="InterPro"/>
</dbReference>
<evidence type="ECO:0000256" key="6">
    <source>
        <dbReference type="ARBA" id="ARBA00022553"/>
    </source>
</evidence>
<sequence>MDVRQAETTTLTLEPVSDLAVAAQYADAELHSVAAQFESSASVSEALKQTATAPTVIKDVSDDASDSSDKEDDVLAEQKTTDTTKEHASDAVEESSSDEEDEDPAVLRAEIEAALTKEENKMSVPLKTEHEVEAVPVRTPGVELTADCPIAQCGVILNVSVPGLMMTIKSTSNMSLLDEGSVLCLEDRTVLGCVDEVFGPVLMPMYLVRYETAAKMPEKATKDATVYYATEHTTYLDPETIKDKGTDASNLFDEEADDTEFSDDEAEATSKRGNRKRNRGTAQATGIAVVEPSGERGSRGGRGGNFADYQARQNASPHGHCGSYGQQAPVVVKPGVPPFPAMQTQPHGGVTKYTQPGGFGGARPPAVYGQTKYTAPQGNGMPRSPLHVYHGQGLPQRQQALPRGYYQLPPPSQYSAHIMPAFLPQAQPAHGPYQQYPQPPIAGYMQPHQTHGVPYGQPHPPRYSQPPPPPPPAFYEANGQQQLPPPPPPLGQPYGRRRY</sequence>
<dbReference type="InterPro" id="IPR009000">
    <property type="entry name" value="Transl_B-barrel_sf"/>
</dbReference>
<name>A0AAV0TKC9_HYABA</name>
<organism evidence="10 11">
    <name type="scientific">Hyaloperonospora brassicae</name>
    <name type="common">Brassica downy mildew</name>
    <name type="synonym">Peronospora brassicae</name>
    <dbReference type="NCBI Taxonomy" id="162125"/>
    <lineage>
        <taxon>Eukaryota</taxon>
        <taxon>Sar</taxon>
        <taxon>Stramenopiles</taxon>
        <taxon>Oomycota</taxon>
        <taxon>Peronosporomycetes</taxon>
        <taxon>Peronosporales</taxon>
        <taxon>Peronosporaceae</taxon>
        <taxon>Hyaloperonospora</taxon>
    </lineage>
</organism>
<gene>
    <name evidence="10" type="ORF">HBR001_LOCUS2657</name>
</gene>
<feature type="compositionally biased region" description="Acidic residues" evidence="9">
    <location>
        <begin position="91"/>
        <end position="104"/>
    </location>
</feature>
<proteinExistence type="inferred from homology"/>
<dbReference type="Proteomes" id="UP001162031">
    <property type="component" value="Unassembled WGS sequence"/>
</dbReference>
<feature type="compositionally biased region" description="Basic and acidic residues" evidence="9">
    <location>
        <begin position="79"/>
        <end position="90"/>
    </location>
</feature>
<dbReference type="GO" id="GO:0005634">
    <property type="term" value="C:nucleus"/>
    <property type="evidence" value="ECO:0007669"/>
    <property type="project" value="UniProtKB-SubCell"/>
</dbReference>
<accession>A0AAV0TKC9</accession>
<feature type="compositionally biased region" description="Acidic residues" evidence="9">
    <location>
        <begin position="62"/>
        <end position="75"/>
    </location>
</feature>
<dbReference type="Pfam" id="PF04410">
    <property type="entry name" value="Gar1"/>
    <property type="match status" value="1"/>
</dbReference>
<keyword evidence="4" id="KW-0690">Ribosome biogenesis</keyword>
<feature type="region of interest" description="Disordered" evidence="9">
    <location>
        <begin position="429"/>
        <end position="499"/>
    </location>
</feature>
<evidence type="ECO:0000256" key="5">
    <source>
        <dbReference type="ARBA" id="ARBA00022552"/>
    </source>
</evidence>
<dbReference type="InterPro" id="IPR040309">
    <property type="entry name" value="Naf1"/>
</dbReference>
<feature type="compositionally biased region" description="Pro residues" evidence="9">
    <location>
        <begin position="457"/>
        <end position="473"/>
    </location>
</feature>
<evidence type="ECO:0000256" key="1">
    <source>
        <dbReference type="ARBA" id="ARBA00004123"/>
    </source>
</evidence>
<dbReference type="GO" id="GO:0000493">
    <property type="term" value="P:box H/ACA snoRNP assembly"/>
    <property type="evidence" value="ECO:0007669"/>
    <property type="project" value="InterPro"/>
</dbReference>
<feature type="region of interest" description="Disordered" evidence="9">
    <location>
        <begin position="253"/>
        <end position="380"/>
    </location>
</feature>
<dbReference type="GO" id="GO:0006364">
    <property type="term" value="P:rRNA processing"/>
    <property type="evidence" value="ECO:0007669"/>
    <property type="project" value="UniProtKB-KW"/>
</dbReference>
<feature type="region of interest" description="Disordered" evidence="9">
    <location>
        <begin position="58"/>
        <end position="105"/>
    </location>
</feature>
<dbReference type="InterPro" id="IPR038664">
    <property type="entry name" value="Gar1/Naf1_Cbf5-bd_sf"/>
</dbReference>
<evidence type="ECO:0000256" key="4">
    <source>
        <dbReference type="ARBA" id="ARBA00022517"/>
    </source>
</evidence>
<keyword evidence="11" id="KW-1185">Reference proteome</keyword>
<keyword evidence="6" id="KW-0597">Phosphoprotein</keyword>
<dbReference type="Gene3D" id="2.40.10.230">
    <property type="entry name" value="Probable tRNA pseudouridine synthase domain"/>
    <property type="match status" value="1"/>
</dbReference>
<keyword evidence="5" id="KW-0698">rRNA processing</keyword>
<dbReference type="AlphaFoldDB" id="A0AAV0TKC9"/>
<feature type="compositionally biased region" description="Acidic residues" evidence="9">
    <location>
        <begin position="253"/>
        <end position="267"/>
    </location>
</feature>
<comment type="similarity">
    <text evidence="2">Belongs to the NAF1 family.</text>
</comment>
<evidence type="ECO:0000256" key="8">
    <source>
        <dbReference type="ARBA" id="ARBA00023242"/>
    </source>
</evidence>
<dbReference type="PANTHER" id="PTHR31633">
    <property type="entry name" value="H/ACA RIBONUCLEOPROTEIN COMPLEX NON-CORE SUBUNIT NAF1"/>
    <property type="match status" value="1"/>
</dbReference>
<evidence type="ECO:0000313" key="11">
    <source>
        <dbReference type="Proteomes" id="UP001162031"/>
    </source>
</evidence>
<evidence type="ECO:0000313" key="10">
    <source>
        <dbReference type="EMBL" id="CAI5721574.1"/>
    </source>
</evidence>
<keyword evidence="8" id="KW-0539">Nucleus</keyword>
<dbReference type="InterPro" id="IPR007504">
    <property type="entry name" value="H/ACA_rnp_Gar1/Naf1"/>
</dbReference>
<evidence type="ECO:0000256" key="7">
    <source>
        <dbReference type="ARBA" id="ARBA00022884"/>
    </source>
</evidence>